<evidence type="ECO:0000313" key="2">
    <source>
        <dbReference type="EMBL" id="TXE09301.1"/>
    </source>
</evidence>
<keyword evidence="1" id="KW-1133">Transmembrane helix</keyword>
<accession>A0A5C7ALJ0</accession>
<dbReference type="EMBL" id="VORX01000002">
    <property type="protein sequence ID" value="TXE09301.1"/>
    <property type="molecule type" value="Genomic_DNA"/>
</dbReference>
<reference evidence="2 3" key="1">
    <citation type="submission" date="2019-08" db="EMBL/GenBank/DDBJ databases">
        <title>Genome sequence of Gelidibacter salicanalis IC162T.</title>
        <authorList>
            <person name="Bowman J.P."/>
        </authorList>
    </citation>
    <scope>NUCLEOTIDE SEQUENCE [LARGE SCALE GENOMIC DNA]</scope>
    <source>
        <strain evidence="2 3">IC162</strain>
    </source>
</reference>
<gene>
    <name evidence="2" type="ORF">ES711_05060</name>
</gene>
<feature type="transmembrane region" description="Helical" evidence="1">
    <location>
        <begin position="165"/>
        <end position="185"/>
    </location>
</feature>
<keyword evidence="1" id="KW-0812">Transmembrane</keyword>
<name>A0A5C7ALJ0_9FLAO</name>
<keyword evidence="3" id="KW-1185">Reference proteome</keyword>
<dbReference type="Proteomes" id="UP000321734">
    <property type="component" value="Unassembled WGS sequence"/>
</dbReference>
<keyword evidence="1" id="KW-0472">Membrane</keyword>
<proteinExistence type="predicted"/>
<evidence type="ECO:0000256" key="1">
    <source>
        <dbReference type="SAM" id="Phobius"/>
    </source>
</evidence>
<sequence length="563" mass="64187">MTTQPSKPIQVYISITLGKVKARVIAVFLALAVLNVSISCSYYSVKNVPTTKETMSQQVKTFNDAQKYVMLHTASETWHLKNMVINEDDQTLSGILEDLSDFHTYTKPRESKRVHRYDKDETMPLTEVHFYLNNSLLKSNNDHVQIPLADIVSISVNDKNTNRTIANIALTTVGVVFVVFIIIMATKSSCPFVYIKNGAYYDFVGELYPGTITATMQRDDYLPLGQLAPEDDGYTLKIANLLKEIQYTDFLQLILVNHDEDVQVLMDSKGDLQTFKNILAPSKATQDDGFNMINPALKKDNEYYAFNTSKVTETGVRSIVFEFDKPKNDQDAKLYLTAKNSVWLDYIFGKFNAQFGSYYNTFKKKQQTVAAKTITDWSQAQNIPLSVYIKTRTGWQLVERIQTVGPMAMRDLVVPLKLNQIEGDKLQIKLETGFMFWEVDYVGVDFSENNNVELSYVSPSKALDQNGEEVTHLLAAPDGIYVVQPNIGDEVVVHFKSKPYGEGQTQSVFLQNRGYYNYIRDYKGTPDVARLKVFKEDNMFTKFSEKAYFEFVNFNFNEFASHD</sequence>
<comment type="caution">
    <text evidence="2">The sequence shown here is derived from an EMBL/GenBank/DDBJ whole genome shotgun (WGS) entry which is preliminary data.</text>
</comment>
<dbReference type="RefSeq" id="WP_146890887.1">
    <property type="nucleotide sequence ID" value="NZ_VORX01000002.1"/>
</dbReference>
<organism evidence="2 3">
    <name type="scientific">Gelidibacter salicanalis</name>
    <dbReference type="NCBI Taxonomy" id="291193"/>
    <lineage>
        <taxon>Bacteria</taxon>
        <taxon>Pseudomonadati</taxon>
        <taxon>Bacteroidota</taxon>
        <taxon>Flavobacteriia</taxon>
        <taxon>Flavobacteriales</taxon>
        <taxon>Flavobacteriaceae</taxon>
        <taxon>Gelidibacter</taxon>
    </lineage>
</organism>
<dbReference type="OrthoDB" id="621906at2"/>
<feature type="transmembrane region" description="Helical" evidence="1">
    <location>
        <begin position="24"/>
        <end position="45"/>
    </location>
</feature>
<evidence type="ECO:0000313" key="3">
    <source>
        <dbReference type="Proteomes" id="UP000321734"/>
    </source>
</evidence>
<dbReference type="AlphaFoldDB" id="A0A5C7ALJ0"/>
<protein>
    <submittedName>
        <fullName evidence="2">Uncharacterized protein</fullName>
    </submittedName>
</protein>